<dbReference type="Proteomes" id="UP000265703">
    <property type="component" value="Unassembled WGS sequence"/>
</dbReference>
<organism evidence="1 2">
    <name type="scientific">Glomus cerebriforme</name>
    <dbReference type="NCBI Taxonomy" id="658196"/>
    <lineage>
        <taxon>Eukaryota</taxon>
        <taxon>Fungi</taxon>
        <taxon>Fungi incertae sedis</taxon>
        <taxon>Mucoromycota</taxon>
        <taxon>Glomeromycotina</taxon>
        <taxon>Glomeromycetes</taxon>
        <taxon>Glomerales</taxon>
        <taxon>Glomeraceae</taxon>
        <taxon>Glomus</taxon>
    </lineage>
</organism>
<proteinExistence type="predicted"/>
<name>A0A397S6F0_9GLOM</name>
<evidence type="ECO:0000313" key="1">
    <source>
        <dbReference type="EMBL" id="RIA80329.1"/>
    </source>
</evidence>
<dbReference type="SUPFAM" id="SSF53098">
    <property type="entry name" value="Ribonuclease H-like"/>
    <property type="match status" value="1"/>
</dbReference>
<dbReference type="PANTHER" id="PTHR32344:SF1">
    <property type="entry name" value="U1-TYPE DOMAIN-CONTAINING PROTEIN"/>
    <property type="match status" value="1"/>
</dbReference>
<accession>A0A397S6F0</accession>
<evidence type="ECO:0000313" key="2">
    <source>
        <dbReference type="Proteomes" id="UP000265703"/>
    </source>
</evidence>
<dbReference type="InterPro" id="IPR012337">
    <property type="entry name" value="RNaseH-like_sf"/>
</dbReference>
<dbReference type="AlphaFoldDB" id="A0A397S6F0"/>
<comment type="caution">
    <text evidence="1">The sequence shown here is derived from an EMBL/GenBank/DDBJ whole genome shotgun (WGS) entry which is preliminary data.</text>
</comment>
<dbReference type="PANTHER" id="PTHR32344">
    <property type="entry name" value="U1-TYPE DOMAIN-CONTAINING PROTEIN"/>
    <property type="match status" value="1"/>
</dbReference>
<reference evidence="1 2" key="1">
    <citation type="submission" date="2018-06" db="EMBL/GenBank/DDBJ databases">
        <title>Comparative genomics reveals the genomic features of Rhizophagus irregularis, R. cerebriforme, R. diaphanum and Gigaspora rosea, and their symbiotic lifestyle signature.</title>
        <authorList>
            <person name="Morin E."/>
            <person name="San Clemente H."/>
            <person name="Chen E.C.H."/>
            <person name="De La Providencia I."/>
            <person name="Hainaut M."/>
            <person name="Kuo A."/>
            <person name="Kohler A."/>
            <person name="Murat C."/>
            <person name="Tang N."/>
            <person name="Roy S."/>
            <person name="Loubradou J."/>
            <person name="Henrissat B."/>
            <person name="Grigoriev I.V."/>
            <person name="Corradi N."/>
            <person name="Roux C."/>
            <person name="Martin F.M."/>
        </authorList>
    </citation>
    <scope>NUCLEOTIDE SEQUENCE [LARGE SCALE GENOMIC DNA]</scope>
    <source>
        <strain evidence="1 2">DAOM 227022</strain>
    </source>
</reference>
<gene>
    <name evidence="1" type="ORF">C1645_838905</name>
</gene>
<keyword evidence="2" id="KW-1185">Reference proteome</keyword>
<dbReference type="EMBL" id="QKYT01000992">
    <property type="protein sequence ID" value="RIA80329.1"/>
    <property type="molecule type" value="Genomic_DNA"/>
</dbReference>
<dbReference type="InterPro" id="IPR033375">
    <property type="entry name" value="Cggbp1"/>
</dbReference>
<sequence>MVSASERILESPEYENNFYVNGLKLFCKYCQNIILDHTDVEILNKHLKNNKHIKNVEKNVKVTCQYRNVNEREEINIALVRAFTQANIPLEKADSLKDFFHKFCINGDAIVDSLILQEKYLPTAFDIESSKMREIMYSRRLSIIIDETIDFYGRAVVNVFFSFSGQIILAKTEYLNIVNNTSIAQLIMRTLQFYNIPFNNIIFFISENAEYMIRAFQVLSPLMPQLKHNRCLAHILNLVGESWIYYKNFKFLTNIITNIETSFIQCPARKRRWCDLMNSLNFHTTIPFDQNNNHSNELIILPYLPAKSDWISWYRFICWINQHRSQLCTFYIGEEMIDNESEAIRELTVVFKSPLHSSIFEIFIMFIALNAKRIVDELEFFKTGNKPIAPYVIRRLEKLKTELLFYTIQPPFSNEMNTKFLENNIDPKIYIKMFQEAYQLALNKLKNYINHLALPLLNAIQCFDPRYVRTHCIDINSYSEIEEFKNPTNTIIQEWGFYCNLIEEFGNEELDLNIYWINKNEILPNLSKLALDYIWLPVSGV</sequence>
<dbReference type="STRING" id="658196.A0A397S6F0"/>
<dbReference type="GO" id="GO:0005634">
    <property type="term" value="C:nucleus"/>
    <property type="evidence" value="ECO:0007669"/>
    <property type="project" value="InterPro"/>
</dbReference>
<dbReference type="OrthoDB" id="2430477at2759"/>
<dbReference type="GO" id="GO:0006357">
    <property type="term" value="P:regulation of transcription by RNA polymerase II"/>
    <property type="evidence" value="ECO:0007669"/>
    <property type="project" value="InterPro"/>
</dbReference>
<evidence type="ECO:0008006" key="3">
    <source>
        <dbReference type="Google" id="ProtNLM"/>
    </source>
</evidence>
<protein>
    <recommendedName>
        <fullName evidence="3">DUF659 domain-containing protein</fullName>
    </recommendedName>
</protein>
<dbReference type="GO" id="GO:0003690">
    <property type="term" value="F:double-stranded DNA binding"/>
    <property type="evidence" value="ECO:0007669"/>
    <property type="project" value="InterPro"/>
</dbReference>